<reference evidence="4" key="1">
    <citation type="submission" date="2021-10" db="EMBL/GenBank/DDBJ databases">
        <title>Genome Sequence of The Candidatus Hydrogeosomobacter endosymbioticus, an Intracellular Bacterial Symbiont of the Anaerobic Ciliate GW7.</title>
        <authorList>
            <person name="Shiohama Y."/>
            <person name="Shinzato N."/>
        </authorList>
    </citation>
    <scope>NUCLEOTIDE SEQUENCE [LARGE SCALE GENOMIC DNA]</scope>
    <source>
        <strain evidence="4">200920</strain>
    </source>
</reference>
<proteinExistence type="inferred from homology"/>
<dbReference type="EMBL" id="AP025225">
    <property type="protein sequence ID" value="BDB96562.1"/>
    <property type="molecule type" value="Genomic_DNA"/>
</dbReference>
<evidence type="ECO:0000259" key="3">
    <source>
        <dbReference type="Pfam" id="PF02230"/>
    </source>
</evidence>
<evidence type="ECO:0000256" key="1">
    <source>
        <dbReference type="ARBA" id="ARBA00006499"/>
    </source>
</evidence>
<protein>
    <submittedName>
        <fullName evidence="4">Phospholipase</fullName>
    </submittedName>
</protein>
<accession>A0ABN6L3S4</accession>
<evidence type="ECO:0000313" key="5">
    <source>
        <dbReference type="Proteomes" id="UP001320209"/>
    </source>
</evidence>
<dbReference type="PANTHER" id="PTHR10655">
    <property type="entry name" value="LYSOPHOSPHOLIPASE-RELATED"/>
    <property type="match status" value="1"/>
</dbReference>
<dbReference type="PANTHER" id="PTHR10655:SF17">
    <property type="entry name" value="LYSOPHOSPHOLIPASE-LIKE PROTEIN 1"/>
    <property type="match status" value="1"/>
</dbReference>
<dbReference type="RefSeq" id="WP_236865005.1">
    <property type="nucleotide sequence ID" value="NZ_AP025225.1"/>
</dbReference>
<gene>
    <name evidence="4" type="ORF">HYD_6950</name>
</gene>
<organism evidence="4 5">
    <name type="scientific">Candidatus Hydrogenosomobacter endosymbioticus</name>
    <dbReference type="NCBI Taxonomy" id="2558174"/>
    <lineage>
        <taxon>Bacteria</taxon>
        <taxon>Pseudomonadati</taxon>
        <taxon>Pseudomonadota</taxon>
        <taxon>Alphaproteobacteria</taxon>
        <taxon>Holosporales</taxon>
        <taxon>Holosporaceae</taxon>
        <taxon>Candidatus Hydrogenosomobacter</taxon>
    </lineage>
</organism>
<feature type="domain" description="Phospholipase/carboxylesterase/thioesterase" evidence="3">
    <location>
        <begin position="6"/>
        <end position="201"/>
    </location>
</feature>
<dbReference type="InterPro" id="IPR029058">
    <property type="entry name" value="AB_hydrolase_fold"/>
</dbReference>
<evidence type="ECO:0000256" key="2">
    <source>
        <dbReference type="ARBA" id="ARBA00022801"/>
    </source>
</evidence>
<dbReference type="Gene3D" id="3.40.50.1820">
    <property type="entry name" value="alpha/beta hydrolase"/>
    <property type="match status" value="1"/>
</dbReference>
<evidence type="ECO:0000313" key="4">
    <source>
        <dbReference type="EMBL" id="BDB96562.1"/>
    </source>
</evidence>
<name>A0ABN6L3S4_9PROT</name>
<keyword evidence="5" id="KW-1185">Reference proteome</keyword>
<dbReference type="InterPro" id="IPR050565">
    <property type="entry name" value="LYPA1-2/EST-like"/>
</dbReference>
<dbReference type="Pfam" id="PF02230">
    <property type="entry name" value="Abhydrolase_2"/>
    <property type="match status" value="1"/>
</dbReference>
<keyword evidence="2" id="KW-0378">Hydrolase</keyword>
<dbReference type="SUPFAM" id="SSF53474">
    <property type="entry name" value="alpha/beta-Hydrolases"/>
    <property type="match status" value="1"/>
</dbReference>
<dbReference type="Proteomes" id="UP001320209">
    <property type="component" value="Chromosome"/>
</dbReference>
<sequence length="213" mass="23112">MNASDGPGAVVFLFHGYGASGRDLLPVAESFSGEIKSARICMPDGIAPCEEYPCARQWFSLKFADFFSGDRDAGIWKALDESCEVIANEMKDILKGFKGKLFVGGFSQGGAVACHLGLHKIKVDGIINYSGFYSLVFGEPRYCPPVLWCHGIEDKVVSFYEAEKCAELMKSERLSINFCPIENVGHSICPAAVAIGVDFIKEKGCCERGKSGV</sequence>
<dbReference type="InterPro" id="IPR003140">
    <property type="entry name" value="PLipase/COase/thioEstase"/>
</dbReference>
<comment type="similarity">
    <text evidence="1">Belongs to the AB hydrolase superfamily. AB hydrolase 2 family.</text>
</comment>